<keyword evidence="17" id="KW-1185">Reference proteome</keyword>
<evidence type="ECO:0000256" key="15">
    <source>
        <dbReference type="HAMAP-Rule" id="MF_00688"/>
    </source>
</evidence>
<comment type="similarity">
    <text evidence="9 15">Belongs to the L/F-transferase family.</text>
</comment>
<dbReference type="NCBIfam" id="TIGR00667">
    <property type="entry name" value="aat"/>
    <property type="match status" value="1"/>
</dbReference>
<dbReference type="SUPFAM" id="SSF55729">
    <property type="entry name" value="Acyl-CoA N-acyltransferases (Nat)"/>
    <property type="match status" value="1"/>
</dbReference>
<evidence type="ECO:0000313" key="16">
    <source>
        <dbReference type="EMBL" id="TXD69387.1"/>
    </source>
</evidence>
<dbReference type="HAMAP" id="MF_00688">
    <property type="entry name" value="Leu_Phe_trans"/>
    <property type="match status" value="1"/>
</dbReference>
<comment type="catalytic activity">
    <reaction evidence="6 15">
        <text>N-terminal L-arginyl-[protein] + L-leucyl-tRNA(Leu) = N-terminal L-leucyl-L-arginyl-[protein] + tRNA(Leu) + H(+)</text>
        <dbReference type="Rhea" id="RHEA:50416"/>
        <dbReference type="Rhea" id="RHEA-COMP:9613"/>
        <dbReference type="Rhea" id="RHEA-COMP:9622"/>
        <dbReference type="Rhea" id="RHEA-COMP:12672"/>
        <dbReference type="Rhea" id="RHEA-COMP:12673"/>
        <dbReference type="ChEBI" id="CHEBI:15378"/>
        <dbReference type="ChEBI" id="CHEBI:64719"/>
        <dbReference type="ChEBI" id="CHEBI:78442"/>
        <dbReference type="ChEBI" id="CHEBI:78494"/>
        <dbReference type="ChEBI" id="CHEBI:133044"/>
        <dbReference type="EC" id="2.3.2.6"/>
    </reaction>
</comment>
<dbReference type="InterPro" id="IPR004616">
    <property type="entry name" value="Leu/Phe-tRNA_Trfase"/>
</dbReference>
<comment type="catalytic activity">
    <reaction evidence="5 15">
        <text>L-phenylalanyl-tRNA(Phe) + an N-terminal L-alpha-aminoacyl-[protein] = an N-terminal L-phenylalanyl-L-alpha-aminoacyl-[protein] + tRNA(Phe)</text>
        <dbReference type="Rhea" id="RHEA:43632"/>
        <dbReference type="Rhea" id="RHEA-COMP:9668"/>
        <dbReference type="Rhea" id="RHEA-COMP:9699"/>
        <dbReference type="Rhea" id="RHEA-COMP:10636"/>
        <dbReference type="Rhea" id="RHEA-COMP:10637"/>
        <dbReference type="ChEBI" id="CHEBI:78442"/>
        <dbReference type="ChEBI" id="CHEBI:78531"/>
        <dbReference type="ChEBI" id="CHEBI:78597"/>
        <dbReference type="ChEBI" id="CHEBI:83561"/>
        <dbReference type="EC" id="2.3.2.6"/>
    </reaction>
</comment>
<organism evidence="16 17">
    <name type="scientific">Aequorivita lipolytica</name>
    <dbReference type="NCBI Taxonomy" id="153267"/>
    <lineage>
        <taxon>Bacteria</taxon>
        <taxon>Pseudomonadati</taxon>
        <taxon>Bacteroidota</taxon>
        <taxon>Flavobacteriia</taxon>
        <taxon>Flavobacteriales</taxon>
        <taxon>Flavobacteriaceae</taxon>
        <taxon>Aequorivita</taxon>
    </lineage>
</organism>
<dbReference type="EMBL" id="VORU01000005">
    <property type="protein sequence ID" value="TXD69387.1"/>
    <property type="molecule type" value="Genomic_DNA"/>
</dbReference>
<evidence type="ECO:0000256" key="10">
    <source>
        <dbReference type="ARBA" id="ARBA00066767"/>
    </source>
</evidence>
<reference evidence="16 17" key="1">
    <citation type="submission" date="2019-08" db="EMBL/GenBank/DDBJ databases">
        <title>Genome of Aequorivita lipolytica Y10-2 (type strain).</title>
        <authorList>
            <person name="Bowman J.P."/>
        </authorList>
    </citation>
    <scope>NUCLEOTIDE SEQUENCE [LARGE SCALE GENOMIC DNA]</scope>
    <source>
        <strain evidence="16 17">Y10-2</strain>
    </source>
</reference>
<sequence>MHYLTEQLWFPNPKEATFDGLLALGGDLSVQRLLLAYNSGIFPWFEDDQPILWWSPDPRMVLFPEKFKVSKSLRKTLKSEKFQITFNKNFAEVIDYCATVPRKGEAGTWITKEMQEAYTALHKAGYAVSIEVWENDKLVGGLYVIELPHKKVFCGESMFSLVSDASKVAFYHLSEYVKIKNYKFIDCQLYNEHLESLGAEEIGRGEFLGMLKL</sequence>
<comment type="function">
    <text evidence="8 15">Functions in the N-end rule pathway of protein degradation where it conjugates Leu, Phe and, less efficiently, Met from aminoacyl-tRNAs to the N-termini of proteins containing an N-terminal arginine or lysine.</text>
</comment>
<keyword evidence="2 15" id="KW-0963">Cytoplasm</keyword>
<dbReference type="OrthoDB" id="9790282at2"/>
<dbReference type="GO" id="GO:0030163">
    <property type="term" value="P:protein catabolic process"/>
    <property type="evidence" value="ECO:0007669"/>
    <property type="project" value="UniProtKB-UniRule"/>
</dbReference>
<name>A0A5C6YPX9_9FLAO</name>
<dbReference type="GO" id="GO:0008914">
    <property type="term" value="F:leucyl-tRNA--protein transferase activity"/>
    <property type="evidence" value="ECO:0007669"/>
    <property type="project" value="UniProtKB-UniRule"/>
</dbReference>
<evidence type="ECO:0000256" key="12">
    <source>
        <dbReference type="ARBA" id="ARBA00077136"/>
    </source>
</evidence>
<dbReference type="InterPro" id="IPR042203">
    <property type="entry name" value="Leu/Phe-tRNA_Trfase_C"/>
</dbReference>
<evidence type="ECO:0000256" key="14">
    <source>
        <dbReference type="ARBA" id="ARBA00083640"/>
    </source>
</evidence>
<evidence type="ECO:0000256" key="4">
    <source>
        <dbReference type="ARBA" id="ARBA00023315"/>
    </source>
</evidence>
<dbReference type="Proteomes" id="UP000321945">
    <property type="component" value="Unassembled WGS sequence"/>
</dbReference>
<keyword evidence="3 15" id="KW-0808">Transferase</keyword>
<dbReference type="PANTHER" id="PTHR30098">
    <property type="entry name" value="LEUCYL/PHENYLALANYL-TRNA--PROTEIN TRANSFERASE"/>
    <property type="match status" value="1"/>
</dbReference>
<dbReference type="Pfam" id="PF03588">
    <property type="entry name" value="Leu_Phe_trans"/>
    <property type="match status" value="1"/>
</dbReference>
<dbReference type="Gene3D" id="3.40.630.70">
    <property type="entry name" value="Leucyl/phenylalanyl-tRNA-protein transferase, C-terminal domain"/>
    <property type="match status" value="1"/>
</dbReference>
<comment type="subcellular location">
    <subcellularLocation>
        <location evidence="1 15">Cytoplasm</location>
    </subcellularLocation>
</comment>
<evidence type="ECO:0000256" key="8">
    <source>
        <dbReference type="ARBA" id="ARBA00054043"/>
    </source>
</evidence>
<dbReference type="RefSeq" id="WP_111814929.1">
    <property type="nucleotide sequence ID" value="NZ_CBCRZQ010000002.1"/>
</dbReference>
<dbReference type="FunFam" id="3.30.70.3550:FF:000001">
    <property type="entry name" value="Leucyl/phenylalanyl-tRNA--protein transferase"/>
    <property type="match status" value="1"/>
</dbReference>
<proteinExistence type="inferred from homology"/>
<comment type="caution">
    <text evidence="16">The sequence shown here is derived from an EMBL/GenBank/DDBJ whole genome shotgun (WGS) entry which is preliminary data.</text>
</comment>
<evidence type="ECO:0000256" key="3">
    <source>
        <dbReference type="ARBA" id="ARBA00022679"/>
    </source>
</evidence>
<accession>A0A5C6YPX9</accession>
<dbReference type="AlphaFoldDB" id="A0A5C6YPX9"/>
<evidence type="ECO:0000256" key="5">
    <source>
        <dbReference type="ARBA" id="ARBA00050607"/>
    </source>
</evidence>
<evidence type="ECO:0000256" key="13">
    <source>
        <dbReference type="ARBA" id="ARBA00077165"/>
    </source>
</evidence>
<evidence type="ECO:0000256" key="6">
    <source>
        <dbReference type="ARBA" id="ARBA00050652"/>
    </source>
</evidence>
<evidence type="ECO:0000256" key="1">
    <source>
        <dbReference type="ARBA" id="ARBA00004496"/>
    </source>
</evidence>
<dbReference type="InterPro" id="IPR042221">
    <property type="entry name" value="Leu/Phe-tRNA_Trfase_N"/>
</dbReference>
<dbReference type="GO" id="GO:0005737">
    <property type="term" value="C:cytoplasm"/>
    <property type="evidence" value="ECO:0007669"/>
    <property type="project" value="UniProtKB-SubCell"/>
</dbReference>
<dbReference type="EC" id="2.3.2.6" evidence="10 15"/>
<dbReference type="PANTHER" id="PTHR30098:SF2">
    <property type="entry name" value="LEUCYL_PHENYLALANYL-TRNA--PROTEIN TRANSFERASE"/>
    <property type="match status" value="1"/>
</dbReference>
<evidence type="ECO:0000313" key="17">
    <source>
        <dbReference type="Proteomes" id="UP000321945"/>
    </source>
</evidence>
<evidence type="ECO:0000256" key="11">
    <source>
        <dbReference type="ARBA" id="ARBA00074372"/>
    </source>
</evidence>
<keyword evidence="4 15" id="KW-0012">Acyltransferase</keyword>
<gene>
    <name evidence="15" type="primary">aat</name>
    <name evidence="16" type="ORF">ESV24_08105</name>
</gene>
<evidence type="ECO:0000256" key="7">
    <source>
        <dbReference type="ARBA" id="ARBA00051538"/>
    </source>
</evidence>
<protein>
    <recommendedName>
        <fullName evidence="11 15">Leucyl/phenylalanyl-tRNA--protein transferase</fullName>
        <ecNumber evidence="10 15">2.3.2.6</ecNumber>
    </recommendedName>
    <alternativeName>
        <fullName evidence="12 15">L/F-transferase</fullName>
    </alternativeName>
    <alternativeName>
        <fullName evidence="13 15">Leucyltransferase</fullName>
    </alternativeName>
    <alternativeName>
        <fullName evidence="14 15">Phenyalanyltransferase</fullName>
    </alternativeName>
</protein>
<evidence type="ECO:0000256" key="9">
    <source>
        <dbReference type="ARBA" id="ARBA00061535"/>
    </source>
</evidence>
<dbReference type="Gene3D" id="3.30.70.3550">
    <property type="entry name" value="Leucyl/phenylalanyl-tRNA-protein transferase, N-terminal domain"/>
    <property type="match status" value="1"/>
</dbReference>
<dbReference type="InterPro" id="IPR016181">
    <property type="entry name" value="Acyl_CoA_acyltransferase"/>
</dbReference>
<comment type="catalytic activity">
    <reaction evidence="7 15">
        <text>N-terminal L-lysyl-[protein] + L-leucyl-tRNA(Leu) = N-terminal L-leucyl-L-lysyl-[protein] + tRNA(Leu) + H(+)</text>
        <dbReference type="Rhea" id="RHEA:12340"/>
        <dbReference type="Rhea" id="RHEA-COMP:9613"/>
        <dbReference type="Rhea" id="RHEA-COMP:9622"/>
        <dbReference type="Rhea" id="RHEA-COMP:12670"/>
        <dbReference type="Rhea" id="RHEA-COMP:12671"/>
        <dbReference type="ChEBI" id="CHEBI:15378"/>
        <dbReference type="ChEBI" id="CHEBI:65249"/>
        <dbReference type="ChEBI" id="CHEBI:78442"/>
        <dbReference type="ChEBI" id="CHEBI:78494"/>
        <dbReference type="ChEBI" id="CHEBI:133043"/>
        <dbReference type="EC" id="2.3.2.6"/>
    </reaction>
</comment>
<evidence type="ECO:0000256" key="2">
    <source>
        <dbReference type="ARBA" id="ARBA00022490"/>
    </source>
</evidence>